<gene>
    <name evidence="2" type="ORF">SAMN03080602_04012</name>
</gene>
<proteinExistence type="predicted"/>
<keyword evidence="1" id="KW-0812">Transmembrane</keyword>
<dbReference type="AlphaFoldDB" id="A0A1X7LB56"/>
<feature type="transmembrane region" description="Helical" evidence="1">
    <location>
        <begin position="12"/>
        <end position="30"/>
    </location>
</feature>
<keyword evidence="1" id="KW-0472">Membrane</keyword>
<dbReference type="EMBL" id="FXAO01000011">
    <property type="protein sequence ID" value="SMG50643.1"/>
    <property type="molecule type" value="Genomic_DNA"/>
</dbReference>
<evidence type="ECO:0000313" key="2">
    <source>
        <dbReference type="EMBL" id="SMG50643.1"/>
    </source>
</evidence>
<dbReference type="SUPFAM" id="SSF51445">
    <property type="entry name" value="(Trans)glycosidases"/>
    <property type="match status" value="1"/>
</dbReference>
<dbReference type="Gene3D" id="3.20.20.80">
    <property type="entry name" value="Glycosidases"/>
    <property type="match status" value="1"/>
</dbReference>
<sequence length="368" mass="42836">MKLVQRKIRMKYTFTFSILLTIICLYSFTYKPKTTSVRIQGEQFYINDQITYKNRYWKGNKIEGLLFNSRMVQGIFDDLNHVTRDNFKYTDSNEWDAERNTTEFVNAMEDWKAHGLLSFTLNLQGGSPLGYGNHGWINSTFDSLGNLREEYMRRLEKILKRSNELGMVVILGYFYFGQDEQLKDEQAVLNAVDNITHWILEKGYNNVLIEINNECDVKYDHPILQPQRVSELIKRVQDISGHKLLVSTSYSGNKIPSPEIIASSDFVLLHGNGVKDPERIKEMVALVRQSESYAPKPILFNEDDHFDFDSESYNLLSATESYASWGYFDFRMKGEDYNSGFQSVPVDWTISSDRKKAFFNKLKEITGY</sequence>
<protein>
    <recommendedName>
        <fullName evidence="4">Cellulase (Glycosyl hydrolase family 5)</fullName>
    </recommendedName>
</protein>
<dbReference type="InterPro" id="IPR017853">
    <property type="entry name" value="GH"/>
</dbReference>
<evidence type="ECO:0000256" key="1">
    <source>
        <dbReference type="SAM" id="Phobius"/>
    </source>
</evidence>
<keyword evidence="1" id="KW-1133">Transmembrane helix</keyword>
<reference evidence="3" key="1">
    <citation type="submission" date="2017-04" db="EMBL/GenBank/DDBJ databases">
        <authorList>
            <person name="Varghese N."/>
            <person name="Submissions S."/>
        </authorList>
    </citation>
    <scope>NUCLEOTIDE SEQUENCE [LARGE SCALE GENOMIC DNA]</scope>
    <source>
        <strain evidence="3">DSM 19835</strain>
    </source>
</reference>
<evidence type="ECO:0008006" key="4">
    <source>
        <dbReference type="Google" id="ProtNLM"/>
    </source>
</evidence>
<evidence type="ECO:0000313" key="3">
    <source>
        <dbReference type="Proteomes" id="UP000193420"/>
    </source>
</evidence>
<name>A0A1X7LB56_9FLAO</name>
<organism evidence="2 3">
    <name type="scientific">Arenibacter troitsensis</name>
    <dbReference type="NCBI Taxonomy" id="188872"/>
    <lineage>
        <taxon>Bacteria</taxon>
        <taxon>Pseudomonadati</taxon>
        <taxon>Bacteroidota</taxon>
        <taxon>Flavobacteriia</taxon>
        <taxon>Flavobacteriales</taxon>
        <taxon>Flavobacteriaceae</taxon>
        <taxon>Arenibacter</taxon>
    </lineage>
</organism>
<keyword evidence="3" id="KW-1185">Reference proteome</keyword>
<dbReference type="Proteomes" id="UP000193420">
    <property type="component" value="Unassembled WGS sequence"/>
</dbReference>
<accession>A0A1X7LB56</accession>